<keyword evidence="3" id="KW-1185">Reference proteome</keyword>
<accession>A0A822Z0Z3</accession>
<name>A0A822Z0Z3_NELNU</name>
<keyword evidence="1" id="KW-1133">Transmembrane helix</keyword>
<evidence type="ECO:0000313" key="2">
    <source>
        <dbReference type="EMBL" id="DAD35148.1"/>
    </source>
</evidence>
<dbReference type="Proteomes" id="UP000607653">
    <property type="component" value="Unassembled WGS sequence"/>
</dbReference>
<gene>
    <name evidence="2" type="ORF">HUJ06_005788</name>
</gene>
<feature type="transmembrane region" description="Helical" evidence="1">
    <location>
        <begin position="123"/>
        <end position="142"/>
    </location>
</feature>
<protein>
    <submittedName>
        <fullName evidence="2">Uncharacterized protein</fullName>
    </submittedName>
</protein>
<feature type="transmembrane region" description="Helical" evidence="1">
    <location>
        <begin position="91"/>
        <end position="111"/>
    </location>
</feature>
<organism evidence="2 3">
    <name type="scientific">Nelumbo nucifera</name>
    <name type="common">Sacred lotus</name>
    <dbReference type="NCBI Taxonomy" id="4432"/>
    <lineage>
        <taxon>Eukaryota</taxon>
        <taxon>Viridiplantae</taxon>
        <taxon>Streptophyta</taxon>
        <taxon>Embryophyta</taxon>
        <taxon>Tracheophyta</taxon>
        <taxon>Spermatophyta</taxon>
        <taxon>Magnoliopsida</taxon>
        <taxon>Proteales</taxon>
        <taxon>Nelumbonaceae</taxon>
        <taxon>Nelumbo</taxon>
    </lineage>
</organism>
<proteinExistence type="predicted"/>
<evidence type="ECO:0000256" key="1">
    <source>
        <dbReference type="SAM" id="Phobius"/>
    </source>
</evidence>
<feature type="transmembrane region" description="Helical" evidence="1">
    <location>
        <begin position="54"/>
        <end position="71"/>
    </location>
</feature>
<evidence type="ECO:0000313" key="3">
    <source>
        <dbReference type="Proteomes" id="UP000607653"/>
    </source>
</evidence>
<dbReference type="AlphaFoldDB" id="A0A822Z0Z3"/>
<reference evidence="2 3" key="1">
    <citation type="journal article" date="2020" name="Mol. Biol. Evol.">
        <title>Distinct Expression and Methylation Patterns for Genes with Different Fates following a Single Whole-Genome Duplication in Flowering Plants.</title>
        <authorList>
            <person name="Shi T."/>
            <person name="Rahmani R.S."/>
            <person name="Gugger P.F."/>
            <person name="Wang M."/>
            <person name="Li H."/>
            <person name="Zhang Y."/>
            <person name="Li Z."/>
            <person name="Wang Q."/>
            <person name="Van de Peer Y."/>
            <person name="Marchal K."/>
            <person name="Chen J."/>
        </authorList>
    </citation>
    <scope>NUCLEOTIDE SEQUENCE [LARGE SCALE GENOMIC DNA]</scope>
    <source>
        <tissue evidence="2">Leaf</tissue>
    </source>
</reference>
<sequence>MAQGAKEKLLAISEAVGARVWVRAEKVKVKLPSLLPVRNVVPVPHEVRTRPEELIYALSFMIVISLIQLPYEYIDGNPIPTVIFKGQPTTFHAFILSLVFSFSGSACAMMLREHYPKAAGYCRRFGLFAFSLAFSVFLWAAIPDAFRLLSSLTSSS</sequence>
<comment type="caution">
    <text evidence="2">The sequence shown here is derived from an EMBL/GenBank/DDBJ whole genome shotgun (WGS) entry which is preliminary data.</text>
</comment>
<dbReference type="EMBL" id="DUZY01000004">
    <property type="protein sequence ID" value="DAD35148.1"/>
    <property type="molecule type" value="Genomic_DNA"/>
</dbReference>
<keyword evidence="1" id="KW-0812">Transmembrane</keyword>
<keyword evidence="1" id="KW-0472">Membrane</keyword>